<evidence type="ECO:0000313" key="11">
    <source>
        <dbReference type="EMBL" id="GGJ61964.1"/>
    </source>
</evidence>
<dbReference type="GO" id="GO:0006422">
    <property type="term" value="P:aspartyl-tRNA aminoacylation"/>
    <property type="evidence" value="ECO:0007669"/>
    <property type="project" value="UniProtKB-UniRule"/>
</dbReference>
<dbReference type="GO" id="GO:0003723">
    <property type="term" value="F:RNA binding"/>
    <property type="evidence" value="ECO:0007669"/>
    <property type="project" value="TreeGrafter"/>
</dbReference>
<dbReference type="GO" id="GO:0050560">
    <property type="term" value="F:aspartate-tRNA(Asn) ligase activity"/>
    <property type="evidence" value="ECO:0007669"/>
    <property type="project" value="UniProtKB-EC"/>
</dbReference>
<dbReference type="InterPro" id="IPR006195">
    <property type="entry name" value="aa-tRNA-synth_II"/>
</dbReference>
<feature type="binding site" evidence="9">
    <location>
        <begin position="215"/>
        <end position="217"/>
    </location>
    <ligand>
        <name>ATP</name>
        <dbReference type="ChEBI" id="CHEBI:30616"/>
    </ligand>
</feature>
<keyword evidence="5 9" id="KW-0547">Nucleotide-binding</keyword>
<feature type="binding site" evidence="9">
    <location>
        <position position="361"/>
    </location>
    <ligand>
        <name>ATP</name>
        <dbReference type="ChEBI" id="CHEBI:30616"/>
    </ligand>
</feature>
<feature type="binding site" evidence="9">
    <location>
        <position position="215"/>
    </location>
    <ligand>
        <name>L-aspartate</name>
        <dbReference type="ChEBI" id="CHEBI:29991"/>
    </ligand>
</feature>
<comment type="subcellular location">
    <subcellularLocation>
        <location evidence="1 9">Cytoplasm</location>
    </subcellularLocation>
</comment>
<dbReference type="Gene3D" id="2.40.50.140">
    <property type="entry name" value="Nucleic acid-binding proteins"/>
    <property type="match status" value="1"/>
</dbReference>
<dbReference type="InterPro" id="IPR004364">
    <property type="entry name" value="Aa-tRNA-synt_II"/>
</dbReference>
<keyword evidence="3 9" id="KW-0963">Cytoplasm</keyword>
<evidence type="ECO:0000313" key="12">
    <source>
        <dbReference type="Proteomes" id="UP000635726"/>
    </source>
</evidence>
<dbReference type="NCBIfam" id="TIGR00458">
    <property type="entry name" value="aspS_nondisc"/>
    <property type="match status" value="1"/>
</dbReference>
<evidence type="ECO:0000256" key="9">
    <source>
        <dbReference type="HAMAP-Rule" id="MF_02075"/>
    </source>
</evidence>
<gene>
    <name evidence="11" type="primary">aspS2</name>
    <name evidence="9" type="synonym">aspS</name>
    <name evidence="11" type="ORF">GCM10008939_02190</name>
</gene>
<organism evidence="11 12">
    <name type="scientific">Deinococcus aquiradiocola</name>
    <dbReference type="NCBI Taxonomy" id="393059"/>
    <lineage>
        <taxon>Bacteria</taxon>
        <taxon>Thermotogati</taxon>
        <taxon>Deinococcota</taxon>
        <taxon>Deinococci</taxon>
        <taxon>Deinococcales</taxon>
        <taxon>Deinococcaceae</taxon>
        <taxon>Deinococcus</taxon>
    </lineage>
</organism>
<dbReference type="PANTHER" id="PTHR43450">
    <property type="entry name" value="ASPARTYL-TRNA SYNTHETASE"/>
    <property type="match status" value="1"/>
</dbReference>
<dbReference type="InterPro" id="IPR002312">
    <property type="entry name" value="Asp/Asn-tRNA-synth_IIb"/>
</dbReference>
<name>A0A917UJC2_9DEIO</name>
<evidence type="ECO:0000256" key="1">
    <source>
        <dbReference type="ARBA" id="ARBA00004496"/>
    </source>
</evidence>
<dbReference type="FunFam" id="3.30.930.10:FF:000038">
    <property type="entry name" value="Aspartate--tRNA ligase"/>
    <property type="match status" value="1"/>
</dbReference>
<dbReference type="EMBL" id="BMOE01000001">
    <property type="protein sequence ID" value="GGJ61964.1"/>
    <property type="molecule type" value="Genomic_DNA"/>
</dbReference>
<feature type="binding site" evidence="9">
    <location>
        <position position="172"/>
    </location>
    <ligand>
        <name>L-aspartate</name>
        <dbReference type="ChEBI" id="CHEBI:29991"/>
    </ligand>
</feature>
<comment type="function">
    <text evidence="9">Aspartyl-tRNA synthetase with relaxed tRNA specificity since it is able to aspartylate not only its cognate tRNA(Asp) but also tRNA(Asn). Reaction proceeds in two steps: L-aspartate is first activated by ATP to form Asp-AMP and then transferred to the acceptor end of tRNA(Asp/Asn).</text>
</comment>
<evidence type="ECO:0000259" key="10">
    <source>
        <dbReference type="PROSITE" id="PS50862"/>
    </source>
</evidence>
<dbReference type="PANTHER" id="PTHR43450:SF1">
    <property type="entry name" value="ASPARTATE--TRNA LIGASE, CYTOPLASMIC"/>
    <property type="match status" value="1"/>
</dbReference>
<dbReference type="GO" id="GO:0017101">
    <property type="term" value="C:aminoacyl-tRNA synthetase multienzyme complex"/>
    <property type="evidence" value="ECO:0007669"/>
    <property type="project" value="TreeGrafter"/>
</dbReference>
<evidence type="ECO:0000256" key="7">
    <source>
        <dbReference type="ARBA" id="ARBA00022917"/>
    </source>
</evidence>
<feature type="binding site" evidence="9">
    <location>
        <position position="364"/>
    </location>
    <ligand>
        <name>L-aspartate</name>
        <dbReference type="ChEBI" id="CHEBI:29991"/>
    </ligand>
</feature>
<dbReference type="EC" id="6.1.1.23" evidence="9"/>
<comment type="similarity">
    <text evidence="2 9">Belongs to the class-II aminoacyl-tRNA synthetase family. Type 2 subfamily.</text>
</comment>
<dbReference type="InterPro" id="IPR012340">
    <property type="entry name" value="NA-bd_OB-fold"/>
</dbReference>
<sequence>MTTPETPAQATHALPRTLTRDLGRHDGQQVRLQGFLHARRDLGGVQFAVLRDVSGVAQCVGSGLHLPLPESSIEVTGTVKAHPKAPGGYEIQITDFRVLSAAVQASPLEIPKMEWNVNPETMLDYRYVSLRGLKERATLRVQAELVRAFHEHLNAEGFTEISTPKIVSAGAEGGANLFKLDYFGEQAYLAQSPQLYKQIMVGVFERVYEVAPVYRAEEHATSRHLNEYLSLDVEMGFIDSEEDVMALENRLLVSIMAHLKATCAAEFALLGAALPALPDFIPRIPLMEARELVHREYGHVVGGKDLDPEAERLLCQYYLERHGSDFVFVTKYPRAARPFYAYPEEGGELTRGFDLLFRGIEITSGGQRINEYEMLMDSIRTYKLNPESLAGYSEVFKYGMPPHGGFAIGAERLTARLLGIANVRYARAFPRDRNRLTP</sequence>
<dbReference type="GO" id="GO:0005524">
    <property type="term" value="F:ATP binding"/>
    <property type="evidence" value="ECO:0007669"/>
    <property type="project" value="UniProtKB-UniRule"/>
</dbReference>
<keyword evidence="4 9" id="KW-0436">Ligase</keyword>
<evidence type="ECO:0000256" key="3">
    <source>
        <dbReference type="ARBA" id="ARBA00022490"/>
    </source>
</evidence>
<evidence type="ECO:0000256" key="8">
    <source>
        <dbReference type="ARBA" id="ARBA00023146"/>
    </source>
</evidence>
<keyword evidence="6 9" id="KW-0067">ATP-binding</keyword>
<dbReference type="Pfam" id="PF00152">
    <property type="entry name" value="tRNA-synt_2"/>
    <property type="match status" value="1"/>
</dbReference>
<reference evidence="11" key="2">
    <citation type="submission" date="2020-09" db="EMBL/GenBank/DDBJ databases">
        <authorList>
            <person name="Sun Q."/>
            <person name="Ohkuma M."/>
        </authorList>
    </citation>
    <scope>NUCLEOTIDE SEQUENCE</scope>
    <source>
        <strain evidence="11">JCM 14371</strain>
    </source>
</reference>
<reference evidence="11" key="1">
    <citation type="journal article" date="2014" name="Int. J. Syst. Evol. Microbiol.">
        <title>Complete genome sequence of Corynebacterium casei LMG S-19264T (=DSM 44701T), isolated from a smear-ripened cheese.</title>
        <authorList>
            <consortium name="US DOE Joint Genome Institute (JGI-PGF)"/>
            <person name="Walter F."/>
            <person name="Albersmeier A."/>
            <person name="Kalinowski J."/>
            <person name="Ruckert C."/>
        </authorList>
    </citation>
    <scope>NUCLEOTIDE SEQUENCE</scope>
    <source>
        <strain evidence="11">JCM 14371</strain>
    </source>
</reference>
<evidence type="ECO:0000256" key="5">
    <source>
        <dbReference type="ARBA" id="ARBA00022741"/>
    </source>
</evidence>
<dbReference type="SUPFAM" id="SSF55681">
    <property type="entry name" value="Class II aaRS and biotin synthetases"/>
    <property type="match status" value="1"/>
</dbReference>
<dbReference type="PRINTS" id="PR01042">
    <property type="entry name" value="TRNASYNTHASP"/>
</dbReference>
<evidence type="ECO:0000256" key="4">
    <source>
        <dbReference type="ARBA" id="ARBA00022598"/>
    </source>
</evidence>
<keyword evidence="12" id="KW-1185">Reference proteome</keyword>
<dbReference type="NCBIfam" id="NF003483">
    <property type="entry name" value="PRK05159.1"/>
    <property type="match status" value="1"/>
</dbReference>
<dbReference type="SUPFAM" id="SSF50249">
    <property type="entry name" value="Nucleic acid-binding proteins"/>
    <property type="match status" value="1"/>
</dbReference>
<feature type="binding site" evidence="9">
    <location>
        <begin position="409"/>
        <end position="412"/>
    </location>
    <ligand>
        <name>ATP</name>
        <dbReference type="ChEBI" id="CHEBI:30616"/>
    </ligand>
</feature>
<dbReference type="PROSITE" id="PS50862">
    <property type="entry name" value="AA_TRNA_LIGASE_II"/>
    <property type="match status" value="1"/>
</dbReference>
<dbReference type="InterPro" id="IPR045864">
    <property type="entry name" value="aa-tRNA-synth_II/BPL/LPL"/>
</dbReference>
<comment type="catalytic activity">
    <reaction evidence="9">
        <text>tRNA(Asx) + L-aspartate + ATP = L-aspartyl-tRNA(Asx) + AMP + diphosphate</text>
        <dbReference type="Rhea" id="RHEA:18349"/>
        <dbReference type="Rhea" id="RHEA-COMP:9710"/>
        <dbReference type="Rhea" id="RHEA-COMP:9711"/>
        <dbReference type="ChEBI" id="CHEBI:29991"/>
        <dbReference type="ChEBI" id="CHEBI:30616"/>
        <dbReference type="ChEBI" id="CHEBI:33019"/>
        <dbReference type="ChEBI" id="CHEBI:78442"/>
        <dbReference type="ChEBI" id="CHEBI:78516"/>
        <dbReference type="ChEBI" id="CHEBI:456215"/>
        <dbReference type="EC" id="6.1.1.23"/>
    </reaction>
</comment>
<keyword evidence="8 9" id="KW-0030">Aminoacyl-tRNA synthetase</keyword>
<dbReference type="CDD" id="cd04100">
    <property type="entry name" value="Asp_Lys_Asn_RS_N"/>
    <property type="match status" value="1"/>
</dbReference>
<keyword evidence="7 9" id="KW-0648">Protein biosynthesis</keyword>
<feature type="binding site" evidence="9">
    <location>
        <begin position="223"/>
        <end position="225"/>
    </location>
    <ligand>
        <name>ATP</name>
        <dbReference type="ChEBI" id="CHEBI:30616"/>
    </ligand>
</feature>
<evidence type="ECO:0000256" key="6">
    <source>
        <dbReference type="ARBA" id="ARBA00022840"/>
    </source>
</evidence>
<evidence type="ECO:0000256" key="2">
    <source>
        <dbReference type="ARBA" id="ARBA00005312"/>
    </source>
</evidence>
<protein>
    <recommendedName>
        <fullName evidence="9">Aspartate--tRNA(Asp/Asn) ligase</fullName>
        <ecNumber evidence="9">6.1.1.23</ecNumber>
    </recommendedName>
    <alternativeName>
        <fullName evidence="9">Aspartyl-tRNA synthetase</fullName>
        <shortName evidence="9">AspRS</shortName>
    </alternativeName>
    <alternativeName>
        <fullName evidence="9">Non-discriminating aspartyl-tRNA synthetase</fullName>
        <shortName evidence="9">ND-AspRS</shortName>
    </alternativeName>
</protein>
<feature type="domain" description="Aminoacyl-transfer RNA synthetases class-II family profile" evidence="10">
    <location>
        <begin position="139"/>
        <end position="438"/>
    </location>
</feature>
<dbReference type="InterPro" id="IPR004523">
    <property type="entry name" value="Asp-tRNA_synthase_2"/>
</dbReference>
<dbReference type="AlphaFoldDB" id="A0A917UJC2"/>
<dbReference type="Proteomes" id="UP000635726">
    <property type="component" value="Unassembled WGS sequence"/>
</dbReference>
<comment type="subunit">
    <text evidence="9">Homodimer.</text>
</comment>
<dbReference type="Pfam" id="PF01336">
    <property type="entry name" value="tRNA_anti-codon"/>
    <property type="match status" value="1"/>
</dbReference>
<feature type="site" description="Important for tRNA non-discrimination" evidence="9">
    <location>
        <position position="86"/>
    </location>
</feature>
<feature type="region of interest" description="Aspartate" evidence="9">
    <location>
        <begin position="194"/>
        <end position="197"/>
    </location>
</feature>
<comment type="caution">
    <text evidence="11">The sequence shown here is derived from an EMBL/GenBank/DDBJ whole genome shotgun (WGS) entry which is preliminary data.</text>
</comment>
<proteinExistence type="inferred from homology"/>
<dbReference type="HAMAP" id="MF_02075">
    <property type="entry name" value="Asp_tRNA_synth_type2"/>
    <property type="match status" value="1"/>
</dbReference>
<dbReference type="GO" id="GO:0004815">
    <property type="term" value="F:aspartate-tRNA ligase activity"/>
    <property type="evidence" value="ECO:0007669"/>
    <property type="project" value="UniProtKB-UniRule"/>
</dbReference>
<dbReference type="GO" id="GO:0005829">
    <property type="term" value="C:cytosol"/>
    <property type="evidence" value="ECO:0007669"/>
    <property type="project" value="TreeGrafter"/>
</dbReference>
<feature type="binding site" evidence="9">
    <location>
        <position position="368"/>
    </location>
    <ligand>
        <name>L-aspartate</name>
        <dbReference type="ChEBI" id="CHEBI:29991"/>
    </ligand>
</feature>
<dbReference type="Gene3D" id="3.30.930.10">
    <property type="entry name" value="Bira Bifunctional Protein, Domain 2"/>
    <property type="match status" value="1"/>
</dbReference>
<dbReference type="RefSeq" id="WP_188960384.1">
    <property type="nucleotide sequence ID" value="NZ_BMOE01000001.1"/>
</dbReference>
<dbReference type="InterPro" id="IPR004365">
    <property type="entry name" value="NA-bd_OB_tRNA"/>
</dbReference>
<accession>A0A917UJC2</accession>